<evidence type="ECO:0000313" key="5">
    <source>
        <dbReference type="Proteomes" id="UP000029444"/>
    </source>
</evidence>
<proteinExistence type="inferred from homology"/>
<accession>A0A095SGR1</accession>
<gene>
    <name evidence="4" type="ORF">Y5S_03018</name>
</gene>
<dbReference type="InterPro" id="IPR050960">
    <property type="entry name" value="AB_hydrolase_4_sf"/>
</dbReference>
<dbReference type="RefSeq" id="WP_035234167.1">
    <property type="nucleotide sequence ID" value="NZ_ARXV01000014.1"/>
</dbReference>
<organism evidence="4 5">
    <name type="scientific">Alcanivorax nanhaiticus</name>
    <dbReference type="NCBI Taxonomy" id="1177154"/>
    <lineage>
        <taxon>Bacteria</taxon>
        <taxon>Pseudomonadati</taxon>
        <taxon>Pseudomonadota</taxon>
        <taxon>Gammaproteobacteria</taxon>
        <taxon>Oceanospirillales</taxon>
        <taxon>Alcanivoracaceae</taxon>
        <taxon>Alcanivorax</taxon>
    </lineage>
</organism>
<dbReference type="InterPro" id="IPR000073">
    <property type="entry name" value="AB_hydrolase_1"/>
</dbReference>
<dbReference type="PANTHER" id="PTHR10794">
    <property type="entry name" value="ABHYDROLASE DOMAIN-CONTAINING PROTEIN"/>
    <property type="match status" value="1"/>
</dbReference>
<dbReference type="EMBL" id="ARXV01000014">
    <property type="protein sequence ID" value="KGD63811.1"/>
    <property type="molecule type" value="Genomic_DNA"/>
</dbReference>
<feature type="active site" description="Charge relay system" evidence="2">
    <location>
        <position position="142"/>
    </location>
</feature>
<dbReference type="PIRSF" id="PIRSF005211">
    <property type="entry name" value="Ab_hydro_YheT"/>
    <property type="match status" value="1"/>
</dbReference>
<feature type="active site" description="Charge relay system" evidence="2">
    <location>
        <position position="273"/>
    </location>
</feature>
<dbReference type="AlphaFoldDB" id="A0A095SGR1"/>
<dbReference type="GO" id="GO:0047372">
    <property type="term" value="F:monoacylglycerol lipase activity"/>
    <property type="evidence" value="ECO:0007669"/>
    <property type="project" value="TreeGrafter"/>
</dbReference>
<dbReference type="eggNOG" id="COG0429">
    <property type="taxonomic scope" value="Bacteria"/>
</dbReference>
<evidence type="ECO:0000313" key="4">
    <source>
        <dbReference type="EMBL" id="KGD63811.1"/>
    </source>
</evidence>
<protein>
    <submittedName>
        <fullName evidence="4">Alpha/beta hydrolase</fullName>
    </submittedName>
</protein>
<evidence type="ECO:0000256" key="2">
    <source>
        <dbReference type="PIRSR" id="PIRSR005211-1"/>
    </source>
</evidence>
<dbReference type="GO" id="GO:0034338">
    <property type="term" value="F:short-chain carboxylesterase activity"/>
    <property type="evidence" value="ECO:0007669"/>
    <property type="project" value="TreeGrafter"/>
</dbReference>
<dbReference type="OrthoDB" id="332676at2"/>
<evidence type="ECO:0000256" key="1">
    <source>
        <dbReference type="ARBA" id="ARBA00010884"/>
    </source>
</evidence>
<dbReference type="Proteomes" id="UP000029444">
    <property type="component" value="Unassembled WGS sequence"/>
</dbReference>
<dbReference type="SUPFAM" id="SSF53474">
    <property type="entry name" value="alpha/beta-Hydrolases"/>
    <property type="match status" value="1"/>
</dbReference>
<dbReference type="Pfam" id="PF00561">
    <property type="entry name" value="Abhydrolase_1"/>
    <property type="match status" value="1"/>
</dbReference>
<dbReference type="InterPro" id="IPR029058">
    <property type="entry name" value="AB_hydrolase_fold"/>
</dbReference>
<comment type="caution">
    <text evidence="4">The sequence shown here is derived from an EMBL/GenBank/DDBJ whole genome shotgun (WGS) entry which is preliminary data.</text>
</comment>
<reference evidence="4 5" key="1">
    <citation type="submission" date="2012-09" db="EMBL/GenBank/DDBJ databases">
        <title>Genome Sequence of alkane-degrading Bacterium Alcanivorax sp. 19-m-6.</title>
        <authorList>
            <person name="Lai Q."/>
            <person name="Shao Z."/>
        </authorList>
    </citation>
    <scope>NUCLEOTIDE SEQUENCE [LARGE SCALE GENOMIC DNA]</scope>
    <source>
        <strain evidence="4 5">19-m-6</strain>
    </source>
</reference>
<sequence length="328" mass="37041">MGEILHSSFRAPLWLRNPHLQTLWGPLGRKLPEVQRQQERLELPDGDYLQLDWAGPDRRPGQLTVILLHGLSGCSDSHYMRGFQKTFADAGIRSVAINSRGAKQPNDTALCYHAGETDDVDAVIEHVFHQDPTGHRLAIGVSLGGSRLLNWLAHRDSGRLSGVATVCSPLRLDICANRLDRGLSRMYRQHLIKALLENFASKKRHLDQVNPPEAKRLYRLDMTGIRSFWRYDDQIIAPLYGFRGASHYYAECSAGPRLLQVRTPTLILQNLDDPFMTPATLPRHQELGPAVTLEVSRHGGHVGFIGDADNRYWLEQRLLAFVQGYGFR</sequence>
<dbReference type="Gene3D" id="3.40.50.1820">
    <property type="entry name" value="alpha/beta hydrolase"/>
    <property type="match status" value="1"/>
</dbReference>
<dbReference type="PATRIC" id="fig|1177154.3.peg.3059"/>
<dbReference type="InterPro" id="IPR012020">
    <property type="entry name" value="ABHD4"/>
</dbReference>
<feature type="active site" description="Charge relay system" evidence="2">
    <location>
        <position position="301"/>
    </location>
</feature>
<keyword evidence="4" id="KW-0378">Hydrolase</keyword>
<evidence type="ECO:0000259" key="3">
    <source>
        <dbReference type="Pfam" id="PF00561"/>
    </source>
</evidence>
<dbReference type="STRING" id="1177154.Y5S_03018"/>
<comment type="similarity">
    <text evidence="1">Belongs to the AB hydrolase superfamily. AB hydrolase 4 family.</text>
</comment>
<keyword evidence="5" id="KW-1185">Reference proteome</keyword>
<dbReference type="PANTHER" id="PTHR10794:SF94">
    <property type="entry name" value="ESTERASE YHET-RELATED"/>
    <property type="match status" value="1"/>
</dbReference>
<name>A0A095SGR1_9GAMM</name>
<feature type="domain" description="AB hydrolase-1" evidence="3">
    <location>
        <begin position="64"/>
        <end position="306"/>
    </location>
</feature>